<gene>
    <name evidence="6" type="ORF">N2599_07800</name>
</gene>
<organism evidence="6 7">
    <name type="scientific">Rhizobium sullae</name>
    <name type="common">Rhizobium hedysari</name>
    <dbReference type="NCBI Taxonomy" id="50338"/>
    <lineage>
        <taxon>Bacteria</taxon>
        <taxon>Pseudomonadati</taxon>
        <taxon>Pseudomonadota</taxon>
        <taxon>Alphaproteobacteria</taxon>
        <taxon>Hyphomicrobiales</taxon>
        <taxon>Rhizobiaceae</taxon>
        <taxon>Rhizobium/Agrobacterium group</taxon>
        <taxon>Rhizobium</taxon>
    </lineage>
</organism>
<feature type="domain" description="PAS" evidence="2">
    <location>
        <begin position="39"/>
        <end position="86"/>
    </location>
</feature>
<dbReference type="NCBIfam" id="TIGR00254">
    <property type="entry name" value="GGDEF"/>
    <property type="match status" value="1"/>
</dbReference>
<dbReference type="Gene3D" id="3.30.70.270">
    <property type="match status" value="1"/>
</dbReference>
<proteinExistence type="predicted"/>
<dbReference type="NCBIfam" id="TIGR00229">
    <property type="entry name" value="sensory_box"/>
    <property type="match status" value="1"/>
</dbReference>
<dbReference type="InterPro" id="IPR001633">
    <property type="entry name" value="EAL_dom"/>
</dbReference>
<evidence type="ECO:0000259" key="3">
    <source>
        <dbReference type="PROSITE" id="PS50113"/>
    </source>
</evidence>
<keyword evidence="7" id="KW-1185">Reference proteome</keyword>
<dbReference type="SMART" id="SM00091">
    <property type="entry name" value="PAS"/>
    <property type="match status" value="2"/>
</dbReference>
<dbReference type="PROSITE" id="PS50113">
    <property type="entry name" value="PAC"/>
    <property type="match status" value="2"/>
</dbReference>
<dbReference type="Proteomes" id="UP001060123">
    <property type="component" value="Chromosome"/>
</dbReference>
<dbReference type="InterPro" id="IPR029787">
    <property type="entry name" value="Nucleotide_cyclase"/>
</dbReference>
<dbReference type="CDD" id="cd01949">
    <property type="entry name" value="GGDEF"/>
    <property type="match status" value="1"/>
</dbReference>
<dbReference type="InterPro" id="IPR035919">
    <property type="entry name" value="EAL_sf"/>
</dbReference>
<dbReference type="SUPFAM" id="SSF141868">
    <property type="entry name" value="EAL domain-like"/>
    <property type="match status" value="1"/>
</dbReference>
<evidence type="ECO:0000256" key="1">
    <source>
        <dbReference type="SAM" id="Coils"/>
    </source>
</evidence>
<dbReference type="InterPro" id="IPR000700">
    <property type="entry name" value="PAS-assoc_C"/>
</dbReference>
<feature type="domain" description="PAC" evidence="3">
    <location>
        <begin position="90"/>
        <end position="143"/>
    </location>
</feature>
<dbReference type="InterPro" id="IPR000014">
    <property type="entry name" value="PAS"/>
</dbReference>
<dbReference type="CDD" id="cd01948">
    <property type="entry name" value="EAL"/>
    <property type="match status" value="1"/>
</dbReference>
<feature type="domain" description="GGDEF" evidence="5">
    <location>
        <begin position="323"/>
        <end position="456"/>
    </location>
</feature>
<dbReference type="InterPro" id="IPR035965">
    <property type="entry name" value="PAS-like_dom_sf"/>
</dbReference>
<evidence type="ECO:0000313" key="7">
    <source>
        <dbReference type="Proteomes" id="UP001060123"/>
    </source>
</evidence>
<feature type="domain" description="PAC" evidence="3">
    <location>
        <begin position="219"/>
        <end position="270"/>
    </location>
</feature>
<dbReference type="PROSITE" id="PS50887">
    <property type="entry name" value="GGDEF"/>
    <property type="match status" value="1"/>
</dbReference>
<dbReference type="PANTHER" id="PTHR44757:SF2">
    <property type="entry name" value="BIOFILM ARCHITECTURE MAINTENANCE PROTEIN MBAA"/>
    <property type="match status" value="1"/>
</dbReference>
<dbReference type="SMART" id="SM00267">
    <property type="entry name" value="GGDEF"/>
    <property type="match status" value="1"/>
</dbReference>
<dbReference type="Gene3D" id="2.10.70.100">
    <property type="match status" value="1"/>
</dbReference>
<dbReference type="Pfam" id="PF08447">
    <property type="entry name" value="PAS_3"/>
    <property type="match status" value="2"/>
</dbReference>
<dbReference type="InterPro" id="IPR043128">
    <property type="entry name" value="Rev_trsase/Diguanyl_cyclase"/>
</dbReference>
<name>A0ABY5XP58_RHISU</name>
<protein>
    <submittedName>
        <fullName evidence="6">EAL domain-containing protein</fullName>
    </submittedName>
</protein>
<dbReference type="InterPro" id="IPR001610">
    <property type="entry name" value="PAC"/>
</dbReference>
<reference evidence="6" key="1">
    <citation type="submission" date="2022-09" db="EMBL/GenBank/DDBJ databases">
        <title>Australian commercial rhizobial inoculants.</title>
        <authorList>
            <person name="Kohlmeier M.G."/>
            <person name="O'Hara G.W."/>
            <person name="Colombi E."/>
            <person name="Ramsay J.P."/>
            <person name="Terpolilli J."/>
        </authorList>
    </citation>
    <scope>NUCLEOTIDE SEQUENCE</scope>
    <source>
        <strain evidence="6">WSM1592</strain>
    </source>
</reference>
<evidence type="ECO:0000259" key="5">
    <source>
        <dbReference type="PROSITE" id="PS50887"/>
    </source>
</evidence>
<dbReference type="Gene3D" id="3.20.20.450">
    <property type="entry name" value="EAL domain"/>
    <property type="match status" value="1"/>
</dbReference>
<evidence type="ECO:0000259" key="4">
    <source>
        <dbReference type="PROSITE" id="PS50883"/>
    </source>
</evidence>
<dbReference type="InterPro" id="IPR000160">
    <property type="entry name" value="GGDEF_dom"/>
</dbReference>
<dbReference type="EMBL" id="CP104143">
    <property type="protein sequence ID" value="UWU16398.1"/>
    <property type="molecule type" value="Genomic_DNA"/>
</dbReference>
<dbReference type="CDD" id="cd00130">
    <property type="entry name" value="PAS"/>
    <property type="match status" value="2"/>
</dbReference>
<dbReference type="SUPFAM" id="SSF55785">
    <property type="entry name" value="PYP-like sensor domain (PAS domain)"/>
    <property type="match status" value="2"/>
</dbReference>
<dbReference type="InterPro" id="IPR052155">
    <property type="entry name" value="Biofilm_reg_signaling"/>
</dbReference>
<evidence type="ECO:0000259" key="2">
    <source>
        <dbReference type="PROSITE" id="PS50112"/>
    </source>
</evidence>
<dbReference type="Gene3D" id="3.30.450.20">
    <property type="entry name" value="PAS domain"/>
    <property type="match status" value="2"/>
</dbReference>
<dbReference type="SMART" id="SM00052">
    <property type="entry name" value="EAL"/>
    <property type="match status" value="1"/>
</dbReference>
<dbReference type="PANTHER" id="PTHR44757">
    <property type="entry name" value="DIGUANYLATE CYCLASE DGCP"/>
    <property type="match status" value="1"/>
</dbReference>
<feature type="coiled-coil region" evidence="1">
    <location>
        <begin position="265"/>
        <end position="292"/>
    </location>
</feature>
<accession>A0ABY5XP58</accession>
<feature type="domain" description="EAL" evidence="4">
    <location>
        <begin position="465"/>
        <end position="716"/>
    </location>
</feature>
<dbReference type="PROSITE" id="PS50112">
    <property type="entry name" value="PAS"/>
    <property type="match status" value="2"/>
</dbReference>
<dbReference type="RefSeq" id="WP_084606591.1">
    <property type="nucleotide sequence ID" value="NZ_CP104143.1"/>
</dbReference>
<feature type="domain" description="PAS" evidence="2">
    <location>
        <begin position="144"/>
        <end position="216"/>
    </location>
</feature>
<keyword evidence="1" id="KW-0175">Coiled coil</keyword>
<dbReference type="InterPro" id="IPR013655">
    <property type="entry name" value="PAS_fold_3"/>
</dbReference>
<dbReference type="SMART" id="SM00086">
    <property type="entry name" value="PAC"/>
    <property type="match status" value="2"/>
</dbReference>
<dbReference type="SUPFAM" id="SSF55073">
    <property type="entry name" value="Nucleotide cyclase"/>
    <property type="match status" value="1"/>
</dbReference>
<sequence length="741" mass="83724">MKPAPDASDLAERESRWNYALVGSGLGVWDHNNRAGTKYYSDTWKEIRGLAPDEEADGDYEEWIKLLHPDDRDFVIEAIGKQIAGDPDYHVFEYRERHRDGHWVWIECRGACVEWDEDGAPARIVGTDTDITARKRSEEMLEHLSRRLDLALEISRIGVFEADLDAGTVEWDDRLLAMYGLEGTPRIKLSEAWEQALHPDDREGTLKNLEISLEKDRGLLQEFRIIRGDGAERVIRARSAFFLDADGKRKLIGANWDVTEEVSLRNDLQKAKDLAEARNQELEAARESIEHLALHDYLTELPNRRYLDRMLDERSRECRENGLTLAVLHIDLDRFKQINDTLGHRAGDAMLKHVARVLKESVRSSDFVARIGGDEFVVVCTIDSAPKKLSNMAARIIRELSKPVRYEGHDCRFGASIGIAADSGRDLDAKQLLLNADIALYRAKGAGRNRHEFFSRDARRTIIAAKRLSDEMLLGLERNEFIPFYQLQFHARTLEVAGVETLARWRHPEHALLTPGHFLTIAEDLDVVSAIDSLILEKALADRAAWARDGFVAPKLSVNVSSRRLADPGLGKKLRAQRIEPGILSFELLESISLDDCDDAVLANLRQFRKLGIDIEIDDFGTGHASIVSLLKLSPRTLKIDRELIRMLPQSAEQRKLVRSIIDIGRSLNILVTAEGVESMDHVRVLGDLGCDMLQGYALARPMPAMQIPAFVRNAGWRRHDGGARALQGALRHQIKSNRSK</sequence>
<dbReference type="Pfam" id="PF00990">
    <property type="entry name" value="GGDEF"/>
    <property type="match status" value="1"/>
</dbReference>
<dbReference type="Pfam" id="PF00563">
    <property type="entry name" value="EAL"/>
    <property type="match status" value="1"/>
</dbReference>
<evidence type="ECO:0000313" key="6">
    <source>
        <dbReference type="EMBL" id="UWU16398.1"/>
    </source>
</evidence>
<dbReference type="PROSITE" id="PS50883">
    <property type="entry name" value="EAL"/>
    <property type="match status" value="1"/>
</dbReference>